<comment type="caution">
    <text evidence="4">The sequence shown here is derived from an EMBL/GenBank/DDBJ whole genome shotgun (WGS) entry which is preliminary data.</text>
</comment>
<evidence type="ECO:0000256" key="1">
    <source>
        <dbReference type="ARBA" id="ARBA00007118"/>
    </source>
</evidence>
<feature type="domain" description="Nitroreductase" evidence="3">
    <location>
        <begin position="7"/>
        <end position="177"/>
    </location>
</feature>
<dbReference type="Gene3D" id="3.40.109.10">
    <property type="entry name" value="NADH Oxidase"/>
    <property type="match status" value="1"/>
</dbReference>
<dbReference type="EMBL" id="JADEWC010000047">
    <property type="protein sequence ID" value="MBE9223775.1"/>
    <property type="molecule type" value="Genomic_DNA"/>
</dbReference>
<dbReference type="PANTHER" id="PTHR43673">
    <property type="entry name" value="NAD(P)H NITROREDUCTASE YDGI-RELATED"/>
    <property type="match status" value="1"/>
</dbReference>
<dbReference type="InterPro" id="IPR000415">
    <property type="entry name" value="Nitroreductase-like"/>
</dbReference>
<dbReference type="InterPro" id="IPR029479">
    <property type="entry name" value="Nitroreductase"/>
</dbReference>
<comment type="similarity">
    <text evidence="1">Belongs to the nitroreductase family.</text>
</comment>
<evidence type="ECO:0000256" key="2">
    <source>
        <dbReference type="ARBA" id="ARBA00023002"/>
    </source>
</evidence>
<accession>A0ABR9V7A5</accession>
<dbReference type="Pfam" id="PF00881">
    <property type="entry name" value="Nitroreductase"/>
    <property type="match status" value="1"/>
</dbReference>
<reference evidence="4 5" key="1">
    <citation type="submission" date="2020-10" db="EMBL/GenBank/DDBJ databases">
        <authorList>
            <person name="Castelo-Branco R."/>
            <person name="Eusebio N."/>
            <person name="Adriana R."/>
            <person name="Vieira A."/>
            <person name="Brugerolle De Fraissinette N."/>
            <person name="Rezende De Castro R."/>
            <person name="Schneider M.P."/>
            <person name="Vasconcelos V."/>
            <person name="Leao P.N."/>
        </authorList>
    </citation>
    <scope>NUCLEOTIDE SEQUENCE [LARGE SCALE GENOMIC DNA]</scope>
    <source>
        <strain evidence="4 5">LEGE 03274</strain>
    </source>
</reference>
<evidence type="ECO:0000313" key="4">
    <source>
        <dbReference type="EMBL" id="MBE9223775.1"/>
    </source>
</evidence>
<dbReference type="SUPFAM" id="SSF55469">
    <property type="entry name" value="FMN-dependent nitroreductase-like"/>
    <property type="match status" value="1"/>
</dbReference>
<evidence type="ECO:0000313" key="5">
    <source>
        <dbReference type="Proteomes" id="UP000654604"/>
    </source>
</evidence>
<gene>
    <name evidence="4" type="ORF">IQ215_13820</name>
</gene>
<dbReference type="CDD" id="cd02137">
    <property type="entry name" value="MhqN-like"/>
    <property type="match status" value="1"/>
</dbReference>
<dbReference type="PANTHER" id="PTHR43673:SF12">
    <property type="entry name" value="PROTEIN DRGA"/>
    <property type="match status" value="1"/>
</dbReference>
<evidence type="ECO:0000259" key="3">
    <source>
        <dbReference type="Pfam" id="PF00881"/>
    </source>
</evidence>
<dbReference type="RefSeq" id="WP_193801994.1">
    <property type="nucleotide sequence ID" value="NZ_JADEWC010000047.1"/>
</dbReference>
<keyword evidence="2" id="KW-0560">Oxidoreductase</keyword>
<protein>
    <submittedName>
        <fullName evidence="4">Nitroreductase family protein</fullName>
    </submittedName>
</protein>
<sequence length="200" mass="22607">MDTLTAIRERRSIKKYDPNHKMTDSEINTLMEQALLSPTSFNMQNWRFVVVKDQEIKDKLKAVSFNQSQVSDASIVVVICGDLKASEKNPQRYWRNTPETVQKQIVPMIGGFYNDKPQLQRDEVMRSSGMAGQNIMLAAKAMGYDTCPMIGFDPEKVAKIINLPEDYILSFMVVVGKAIEGPNPRSGQLDFSEVVSFDSF</sequence>
<dbReference type="Proteomes" id="UP000654604">
    <property type="component" value="Unassembled WGS sequence"/>
</dbReference>
<keyword evidence="5" id="KW-1185">Reference proteome</keyword>
<name>A0ABR9V7A5_9CHRO</name>
<proteinExistence type="inferred from homology"/>
<organism evidence="4 5">
    <name type="scientific">Cyanobacterium stanieri LEGE 03274</name>
    <dbReference type="NCBI Taxonomy" id="1828756"/>
    <lineage>
        <taxon>Bacteria</taxon>
        <taxon>Bacillati</taxon>
        <taxon>Cyanobacteriota</taxon>
        <taxon>Cyanophyceae</taxon>
        <taxon>Oscillatoriophycideae</taxon>
        <taxon>Chroococcales</taxon>
        <taxon>Geminocystaceae</taxon>
        <taxon>Cyanobacterium</taxon>
    </lineage>
</organism>